<feature type="non-terminal residue" evidence="1">
    <location>
        <position position="118"/>
    </location>
</feature>
<dbReference type="EMBL" id="CAJVPM010025393">
    <property type="protein sequence ID" value="CAG8657763.1"/>
    <property type="molecule type" value="Genomic_DNA"/>
</dbReference>
<proteinExistence type="predicted"/>
<name>A0ACA9NIH1_9GLOM</name>
<keyword evidence="2" id="KW-1185">Reference proteome</keyword>
<dbReference type="Proteomes" id="UP000789860">
    <property type="component" value="Unassembled WGS sequence"/>
</dbReference>
<organism evidence="1 2">
    <name type="scientific">Scutellospora calospora</name>
    <dbReference type="NCBI Taxonomy" id="85575"/>
    <lineage>
        <taxon>Eukaryota</taxon>
        <taxon>Fungi</taxon>
        <taxon>Fungi incertae sedis</taxon>
        <taxon>Mucoromycota</taxon>
        <taxon>Glomeromycotina</taxon>
        <taxon>Glomeromycetes</taxon>
        <taxon>Diversisporales</taxon>
        <taxon>Gigasporaceae</taxon>
        <taxon>Scutellospora</taxon>
    </lineage>
</organism>
<sequence>LKLRETNPNYEYQKTVNDFVSDPETHDAIIENWIEEYGKNIKDSLDKDNYFSEIHISDNPSLMENEIKRLNTVVKNHENRIQNLEEWVQSLEKDNTVVKNNLLQQKLLLNQLDFLLSS</sequence>
<comment type="caution">
    <text evidence="1">The sequence shown here is derived from an EMBL/GenBank/DDBJ whole genome shotgun (WGS) entry which is preliminary data.</text>
</comment>
<reference evidence="1" key="1">
    <citation type="submission" date="2021-06" db="EMBL/GenBank/DDBJ databases">
        <authorList>
            <person name="Kallberg Y."/>
            <person name="Tangrot J."/>
            <person name="Rosling A."/>
        </authorList>
    </citation>
    <scope>NUCLEOTIDE SEQUENCE</scope>
    <source>
        <strain evidence="1">AU212A</strain>
    </source>
</reference>
<evidence type="ECO:0000313" key="2">
    <source>
        <dbReference type="Proteomes" id="UP000789860"/>
    </source>
</evidence>
<evidence type="ECO:0000313" key="1">
    <source>
        <dbReference type="EMBL" id="CAG8657763.1"/>
    </source>
</evidence>
<feature type="non-terminal residue" evidence="1">
    <location>
        <position position="1"/>
    </location>
</feature>
<gene>
    <name evidence="1" type="ORF">SCALOS_LOCUS8914</name>
</gene>
<protein>
    <submittedName>
        <fullName evidence="1">9199_t:CDS:1</fullName>
    </submittedName>
</protein>
<accession>A0ACA9NIH1</accession>